<dbReference type="SMART" id="SM00382">
    <property type="entry name" value="AAA"/>
    <property type="match status" value="1"/>
</dbReference>
<dbReference type="GO" id="GO:0005737">
    <property type="term" value="C:cytoplasm"/>
    <property type="evidence" value="ECO:0007669"/>
    <property type="project" value="TreeGrafter"/>
</dbReference>
<dbReference type="InterPro" id="IPR050130">
    <property type="entry name" value="ClpA_ClpB"/>
</dbReference>
<dbReference type="Gene3D" id="1.10.8.60">
    <property type="match status" value="1"/>
</dbReference>
<evidence type="ECO:0000259" key="4">
    <source>
        <dbReference type="SMART" id="SM00382"/>
    </source>
</evidence>
<evidence type="ECO:0000313" key="6">
    <source>
        <dbReference type="EMBL" id="TXG91704.1"/>
    </source>
</evidence>
<dbReference type="PANTHER" id="PTHR11638:SF18">
    <property type="entry name" value="HEAT SHOCK PROTEIN 104"/>
    <property type="match status" value="1"/>
</dbReference>
<accession>A0A6P2CG11</accession>
<dbReference type="GO" id="GO:0006508">
    <property type="term" value="P:proteolysis"/>
    <property type="evidence" value="ECO:0007669"/>
    <property type="project" value="UniProtKB-KW"/>
</dbReference>
<dbReference type="InterPro" id="IPR003593">
    <property type="entry name" value="AAA+_ATPase"/>
</dbReference>
<protein>
    <submittedName>
        <fullName evidence="6">ATP-dependent Clp protease ATP-binding subunit</fullName>
    </submittedName>
</protein>
<evidence type="ECO:0000259" key="5">
    <source>
        <dbReference type="SMART" id="SM01086"/>
    </source>
</evidence>
<dbReference type="Proteomes" id="UP000471120">
    <property type="component" value="Unassembled WGS sequence"/>
</dbReference>
<evidence type="ECO:0000256" key="3">
    <source>
        <dbReference type="ARBA" id="ARBA00023186"/>
    </source>
</evidence>
<dbReference type="SUPFAM" id="SSF52540">
    <property type="entry name" value="P-loop containing nucleoside triphosphate hydrolases"/>
    <property type="match status" value="1"/>
</dbReference>
<keyword evidence="6" id="KW-0378">Hydrolase</keyword>
<dbReference type="InterPro" id="IPR019489">
    <property type="entry name" value="Clp_ATPase_C"/>
</dbReference>
<dbReference type="SMART" id="SM01086">
    <property type="entry name" value="ClpB_D2-small"/>
    <property type="match status" value="1"/>
</dbReference>
<dbReference type="CDD" id="cd19499">
    <property type="entry name" value="RecA-like_ClpB_Hsp104-like"/>
    <property type="match status" value="1"/>
</dbReference>
<keyword evidence="1" id="KW-0547">Nucleotide-binding</keyword>
<dbReference type="RefSeq" id="WP_010837343.1">
    <property type="nucleotide sequence ID" value="NZ_QRCM01000001.1"/>
</dbReference>
<dbReference type="GO" id="GO:0034605">
    <property type="term" value="P:cellular response to heat"/>
    <property type="evidence" value="ECO:0007669"/>
    <property type="project" value="TreeGrafter"/>
</dbReference>
<dbReference type="GO" id="GO:0016887">
    <property type="term" value="F:ATP hydrolysis activity"/>
    <property type="evidence" value="ECO:0007669"/>
    <property type="project" value="InterPro"/>
</dbReference>
<comment type="caution">
    <text evidence="6">The sequence shown here is derived from an EMBL/GenBank/DDBJ whole genome shotgun (WGS) entry which is preliminary data.</text>
</comment>
<dbReference type="InterPro" id="IPR001270">
    <property type="entry name" value="ClpA/B"/>
</dbReference>
<dbReference type="AlphaFoldDB" id="A0A6P2CG11"/>
<reference evidence="6 7" key="1">
    <citation type="submission" date="2018-07" db="EMBL/GenBank/DDBJ databases">
        <title>Genome sequence of Rhodococcus rhodnii ATCC 35071 from Rhodnius prolixus.</title>
        <authorList>
            <person name="Patel V."/>
            <person name="Vogel K.J."/>
        </authorList>
    </citation>
    <scope>NUCLEOTIDE SEQUENCE [LARGE SCALE GENOMIC DNA]</scope>
    <source>
        <strain evidence="6 7">ATCC 35071</strain>
    </source>
</reference>
<dbReference type="PANTHER" id="PTHR11638">
    <property type="entry name" value="ATP-DEPENDENT CLP PROTEASE"/>
    <property type="match status" value="1"/>
</dbReference>
<dbReference type="GO" id="GO:0005524">
    <property type="term" value="F:ATP binding"/>
    <property type="evidence" value="ECO:0007669"/>
    <property type="project" value="UniProtKB-KW"/>
</dbReference>
<dbReference type="EMBL" id="QRCM01000001">
    <property type="protein sequence ID" value="TXG91704.1"/>
    <property type="molecule type" value="Genomic_DNA"/>
</dbReference>
<dbReference type="GO" id="GO:0008233">
    <property type="term" value="F:peptidase activity"/>
    <property type="evidence" value="ECO:0007669"/>
    <property type="project" value="UniProtKB-KW"/>
</dbReference>
<name>A0A6P2CG11_9NOCA</name>
<sequence>MPFANDRIEAQRREAELRGEAGAGERRHGDLESRLAARIVGQPAAVRAVAHAIELGRSGLGEPDRPLSCTLLVGPTGVGKTELVRQVASEIRTGRDDLCRIDMSSLAQEHYMASLSGAPPGYAGSREDFSLFDSGRVEGDFYTPGIVLFDELEKAHTSVLRALLHVMDHGVLRLANGNRTIDFRNAHLFFTSNLGARELFTAERTPWGRARAAIASARRRDGAGSGGTQRIVRRVLERRVDPEFLNRFDEIVCFDALDADAGRAVAELELAALTLRCARRGLTVVMAPEVAEVVYRAGFDRAYGARSVRRAVRSLVAVPIARAAHDERGTAGTPLTIEVGRRSALVSDFPVQRAETRARAAQPPLPITLRVRVVRAARAGHDRG</sequence>
<feature type="domain" description="AAA+ ATPase" evidence="4">
    <location>
        <begin position="66"/>
        <end position="211"/>
    </location>
</feature>
<keyword evidence="2 6" id="KW-0067">ATP-binding</keyword>
<dbReference type="Pfam" id="PF07724">
    <property type="entry name" value="AAA_2"/>
    <property type="match status" value="1"/>
</dbReference>
<dbReference type="PRINTS" id="PR00300">
    <property type="entry name" value="CLPPROTEASEA"/>
</dbReference>
<dbReference type="Gene3D" id="3.40.50.300">
    <property type="entry name" value="P-loop containing nucleotide triphosphate hydrolases"/>
    <property type="match status" value="1"/>
</dbReference>
<evidence type="ECO:0000256" key="1">
    <source>
        <dbReference type="ARBA" id="ARBA00022741"/>
    </source>
</evidence>
<keyword evidence="3" id="KW-0143">Chaperone</keyword>
<dbReference type="InterPro" id="IPR003959">
    <property type="entry name" value="ATPase_AAA_core"/>
</dbReference>
<evidence type="ECO:0000256" key="2">
    <source>
        <dbReference type="ARBA" id="ARBA00022840"/>
    </source>
</evidence>
<organism evidence="6 7">
    <name type="scientific">Rhodococcus rhodnii</name>
    <dbReference type="NCBI Taxonomy" id="38312"/>
    <lineage>
        <taxon>Bacteria</taxon>
        <taxon>Bacillati</taxon>
        <taxon>Actinomycetota</taxon>
        <taxon>Actinomycetes</taxon>
        <taxon>Mycobacteriales</taxon>
        <taxon>Nocardiaceae</taxon>
        <taxon>Rhodococcus</taxon>
    </lineage>
</organism>
<dbReference type="Pfam" id="PF10431">
    <property type="entry name" value="ClpB_D2-small"/>
    <property type="match status" value="1"/>
</dbReference>
<dbReference type="InterPro" id="IPR027417">
    <property type="entry name" value="P-loop_NTPase"/>
</dbReference>
<feature type="domain" description="Clp ATPase C-terminal" evidence="5">
    <location>
        <begin position="257"/>
        <end position="347"/>
    </location>
</feature>
<evidence type="ECO:0000313" key="7">
    <source>
        <dbReference type="Proteomes" id="UP000471120"/>
    </source>
</evidence>
<gene>
    <name evidence="6" type="ORF">DW322_17800</name>
</gene>
<proteinExistence type="predicted"/>
<keyword evidence="6" id="KW-0645">Protease</keyword>